<keyword evidence="3" id="KW-1003">Cell membrane</keyword>
<dbReference type="PANTHER" id="PTHR43386">
    <property type="entry name" value="OLIGOPEPTIDE TRANSPORT SYSTEM PERMEASE PROTEIN APPC"/>
    <property type="match status" value="1"/>
</dbReference>
<dbReference type="EMBL" id="WKPI01000001">
    <property type="protein sequence ID" value="MSC31689.1"/>
    <property type="molecule type" value="Genomic_DNA"/>
</dbReference>
<protein>
    <submittedName>
        <fullName evidence="9">ABC transporter permease subunit</fullName>
    </submittedName>
</protein>
<dbReference type="OrthoDB" id="9797852at2"/>
<evidence type="ECO:0000256" key="6">
    <source>
        <dbReference type="ARBA" id="ARBA00023136"/>
    </source>
</evidence>
<feature type="transmembrane region" description="Helical" evidence="7">
    <location>
        <begin position="109"/>
        <end position="134"/>
    </location>
</feature>
<keyword evidence="12" id="KW-1185">Reference proteome</keyword>
<evidence type="ECO:0000313" key="10">
    <source>
        <dbReference type="EMBL" id="MSC31689.1"/>
    </source>
</evidence>
<dbReference type="Pfam" id="PF00528">
    <property type="entry name" value="BPD_transp_1"/>
    <property type="match status" value="1"/>
</dbReference>
<dbReference type="Proteomes" id="UP000480929">
    <property type="component" value="Unassembled WGS sequence"/>
</dbReference>
<dbReference type="PANTHER" id="PTHR43386:SF22">
    <property type="entry name" value="OLIGOPEPTIDE TRANSPORT SYSTEM PERMEASE PROTEIN OPPC"/>
    <property type="match status" value="1"/>
</dbReference>
<dbReference type="Gene3D" id="1.10.3720.10">
    <property type="entry name" value="MetI-like"/>
    <property type="match status" value="1"/>
</dbReference>
<dbReference type="GO" id="GO:0005886">
    <property type="term" value="C:plasma membrane"/>
    <property type="evidence" value="ECO:0007669"/>
    <property type="project" value="UniProtKB-SubCell"/>
</dbReference>
<comment type="subcellular location">
    <subcellularLocation>
        <location evidence="1 7">Cell membrane</location>
        <topology evidence="1 7">Multi-pass membrane protein</topology>
    </subcellularLocation>
</comment>
<dbReference type="PROSITE" id="PS50928">
    <property type="entry name" value="ABC_TM1"/>
    <property type="match status" value="1"/>
</dbReference>
<evidence type="ECO:0000256" key="3">
    <source>
        <dbReference type="ARBA" id="ARBA00022475"/>
    </source>
</evidence>
<dbReference type="InterPro" id="IPR025966">
    <property type="entry name" value="OppC_N"/>
</dbReference>
<dbReference type="Proteomes" id="UP000433575">
    <property type="component" value="Unassembled WGS sequence"/>
</dbReference>
<keyword evidence="4 7" id="KW-0812">Transmembrane</keyword>
<keyword evidence="5 7" id="KW-1133">Transmembrane helix</keyword>
<evidence type="ECO:0000259" key="8">
    <source>
        <dbReference type="PROSITE" id="PS50928"/>
    </source>
</evidence>
<dbReference type="SUPFAM" id="SSF161098">
    <property type="entry name" value="MetI-like"/>
    <property type="match status" value="1"/>
</dbReference>
<comment type="similarity">
    <text evidence="7">Belongs to the binding-protein-dependent transport system permease family.</text>
</comment>
<evidence type="ECO:0000256" key="7">
    <source>
        <dbReference type="RuleBase" id="RU363032"/>
    </source>
</evidence>
<dbReference type="AlphaFoldDB" id="A0A6N7S1X2"/>
<dbReference type="GeneID" id="42456548"/>
<evidence type="ECO:0000256" key="5">
    <source>
        <dbReference type="ARBA" id="ARBA00022989"/>
    </source>
</evidence>
<keyword evidence="6 7" id="KW-0472">Membrane</keyword>
<dbReference type="EMBL" id="WKPJ01000001">
    <property type="protein sequence ID" value="MSA87893.1"/>
    <property type="molecule type" value="Genomic_DNA"/>
</dbReference>
<evidence type="ECO:0000313" key="12">
    <source>
        <dbReference type="Proteomes" id="UP000480929"/>
    </source>
</evidence>
<keyword evidence="2 7" id="KW-0813">Transport</keyword>
<name>A0A6N7S1X2_9FIRM</name>
<gene>
    <name evidence="10" type="ORF">GKD88_00935</name>
    <name evidence="9" type="ORF">GKE08_00925</name>
</gene>
<dbReference type="GO" id="GO:0055085">
    <property type="term" value="P:transmembrane transport"/>
    <property type="evidence" value="ECO:0007669"/>
    <property type="project" value="InterPro"/>
</dbReference>
<feature type="transmembrane region" description="Helical" evidence="7">
    <location>
        <begin position="46"/>
        <end position="67"/>
    </location>
</feature>
<sequence length="308" mass="34030">MEEKELMLDDSLFEPLDSSEKNNEFIAVESKTYLQDAWRRFKKNKLALFGLIFLILITLAAIIIPMVSPFTYDGQDLANRNALPNMVHLMGTDKLGRDIMVRVMYGARISLTIGFVAAFLNLIIGVIYGGISGFVGGKVDMVMMRIVDCIYAIPSMLYVILIMMIFGSNMFSVLLGISISSWVGMARQVRSQIQTLKQQEFSMAAFVIGASKKRILFKHLIINCMGPIIVSATLMVPNAIFTEAFLSFIGIGISAPQASWGTLASEARGLVQSYPIQIIWPVAAICLTMLSLNFIGDGFGEALDPKKR</sequence>
<evidence type="ECO:0000256" key="1">
    <source>
        <dbReference type="ARBA" id="ARBA00004651"/>
    </source>
</evidence>
<dbReference type="InterPro" id="IPR050366">
    <property type="entry name" value="BP-dependent_transpt_permease"/>
</dbReference>
<dbReference type="RefSeq" id="WP_020224708.1">
    <property type="nucleotide sequence ID" value="NZ_AP031450.1"/>
</dbReference>
<evidence type="ECO:0000256" key="4">
    <source>
        <dbReference type="ARBA" id="ARBA00022692"/>
    </source>
</evidence>
<evidence type="ECO:0000313" key="9">
    <source>
        <dbReference type="EMBL" id="MSA87893.1"/>
    </source>
</evidence>
<evidence type="ECO:0000313" key="11">
    <source>
        <dbReference type="Proteomes" id="UP000433575"/>
    </source>
</evidence>
<dbReference type="CDD" id="cd06261">
    <property type="entry name" value="TM_PBP2"/>
    <property type="match status" value="1"/>
</dbReference>
<accession>A0A6N7S1X2</accession>
<dbReference type="InterPro" id="IPR000515">
    <property type="entry name" value="MetI-like"/>
</dbReference>
<dbReference type="InterPro" id="IPR035906">
    <property type="entry name" value="MetI-like_sf"/>
</dbReference>
<proteinExistence type="inferred from homology"/>
<organism evidence="9 11">
    <name type="scientific">Holdemania massiliensis</name>
    <dbReference type="NCBI Taxonomy" id="1468449"/>
    <lineage>
        <taxon>Bacteria</taxon>
        <taxon>Bacillati</taxon>
        <taxon>Bacillota</taxon>
        <taxon>Erysipelotrichia</taxon>
        <taxon>Erysipelotrichales</taxon>
        <taxon>Erysipelotrichaceae</taxon>
        <taxon>Holdemania</taxon>
    </lineage>
</organism>
<dbReference type="Pfam" id="PF12911">
    <property type="entry name" value="OppC_N"/>
    <property type="match status" value="1"/>
</dbReference>
<feature type="transmembrane region" description="Helical" evidence="7">
    <location>
        <begin position="220"/>
        <end position="240"/>
    </location>
</feature>
<feature type="transmembrane region" description="Helical" evidence="7">
    <location>
        <begin position="278"/>
        <end position="299"/>
    </location>
</feature>
<feature type="domain" description="ABC transmembrane type-1" evidence="8">
    <location>
        <begin position="107"/>
        <end position="296"/>
    </location>
</feature>
<evidence type="ECO:0000256" key="2">
    <source>
        <dbReference type="ARBA" id="ARBA00022448"/>
    </source>
</evidence>
<comment type="caution">
    <text evidence="9">The sequence shown here is derived from an EMBL/GenBank/DDBJ whole genome shotgun (WGS) entry which is preliminary data.</text>
</comment>
<reference evidence="11 12" key="1">
    <citation type="journal article" date="2019" name="Nat. Med.">
        <title>A library of human gut bacterial isolates paired with longitudinal multiomics data enables mechanistic microbiome research.</title>
        <authorList>
            <person name="Poyet M."/>
            <person name="Groussin M."/>
            <person name="Gibbons S.M."/>
            <person name="Avila-Pacheco J."/>
            <person name="Jiang X."/>
            <person name="Kearney S.M."/>
            <person name="Perrotta A.R."/>
            <person name="Berdy B."/>
            <person name="Zhao S."/>
            <person name="Lieberman T.D."/>
            <person name="Swanson P.K."/>
            <person name="Smith M."/>
            <person name="Roesemann S."/>
            <person name="Alexander J.E."/>
            <person name="Rich S.A."/>
            <person name="Livny J."/>
            <person name="Vlamakis H."/>
            <person name="Clish C."/>
            <person name="Bullock K."/>
            <person name="Deik A."/>
            <person name="Scott J."/>
            <person name="Pierce K.A."/>
            <person name="Xavier R.J."/>
            <person name="Alm E.J."/>
        </authorList>
    </citation>
    <scope>NUCLEOTIDE SEQUENCE [LARGE SCALE GENOMIC DNA]</scope>
    <source>
        <strain evidence="9 11">BIOML-A4</strain>
        <strain evidence="10 12">BIOML-A5</strain>
    </source>
</reference>